<evidence type="ECO:0000313" key="1">
    <source>
        <dbReference type="EMBL" id="VVU95092.1"/>
    </source>
</evidence>
<protein>
    <submittedName>
        <fullName evidence="1">Uncharacterized protein</fullName>
    </submittedName>
</protein>
<dbReference type="EMBL" id="CABVLZ010000003">
    <property type="protein sequence ID" value="VVU95092.1"/>
    <property type="molecule type" value="Genomic_DNA"/>
</dbReference>
<reference evidence="1" key="1">
    <citation type="submission" date="2019-09" db="EMBL/GenBank/DDBJ databases">
        <authorList>
            <person name="Needham M D."/>
        </authorList>
    </citation>
    <scope>NUCLEOTIDE SEQUENCE</scope>
</reference>
<accession>A0A5E8CLX3</accession>
<dbReference type="AlphaFoldDB" id="A0A5E8CLX3"/>
<proteinExistence type="predicted"/>
<gene>
    <name evidence="1" type="ORF">CPAV1605_817</name>
</gene>
<name>A0A5E8CLX3_9ZZZZ</name>
<organism evidence="1">
    <name type="scientific">seawater metagenome</name>
    <dbReference type="NCBI Taxonomy" id="1561972"/>
    <lineage>
        <taxon>unclassified sequences</taxon>
        <taxon>metagenomes</taxon>
        <taxon>ecological metagenomes</taxon>
    </lineage>
</organism>
<sequence>MATNDGETIFTPSLIANSNRTSVFNCANCLDMTNQTQCQPSACQSADCHRCYCQGLFNPEKGTKAGKVIISVNGKNVPFGCSNCPAPELDQCRNGELDNTLISQNITNKTCSNNVIVDGDGNVVTGNTQTLNCDGEEMVNEHSIGDIPLPFNLTRTEVAIGGGGAAGLIILLLLL</sequence>